<dbReference type="Gene3D" id="3.30.900.10">
    <property type="entry name" value="HORMA domain"/>
    <property type="match status" value="1"/>
</dbReference>
<feature type="region of interest" description="Disordered" evidence="6">
    <location>
        <begin position="665"/>
        <end position="685"/>
    </location>
</feature>
<dbReference type="PANTHER" id="PTHR48225:SF7">
    <property type="entry name" value="MEIOSIS-SPECIFIC PROTEIN HOP1"/>
    <property type="match status" value="1"/>
</dbReference>
<feature type="region of interest" description="Disordered" evidence="6">
    <location>
        <begin position="306"/>
        <end position="344"/>
    </location>
</feature>
<dbReference type="Pfam" id="PF02301">
    <property type="entry name" value="HORMA"/>
    <property type="match status" value="1"/>
</dbReference>
<dbReference type="GO" id="GO:0005694">
    <property type="term" value="C:chromosome"/>
    <property type="evidence" value="ECO:0007669"/>
    <property type="project" value="UniProtKB-SubCell"/>
</dbReference>
<dbReference type="InterPro" id="IPR011011">
    <property type="entry name" value="Znf_FYVE_PHD"/>
</dbReference>
<reference evidence="8 9" key="2">
    <citation type="journal article" date="2014" name="J. Gen. Appl. Microbiol.">
        <title>The early diverging ascomycetous budding yeast Saitoella complicata has three histone deacetylases belonging to the Clr6, Hos2, and Rpd3 lineages.</title>
        <authorList>
            <person name="Nishida H."/>
            <person name="Matsumoto T."/>
            <person name="Kondo S."/>
            <person name="Hamamoto M."/>
            <person name="Yoshikawa H."/>
        </authorList>
    </citation>
    <scope>NUCLEOTIDE SEQUENCE [LARGE SCALE GENOMIC DNA]</scope>
    <source>
        <strain evidence="8 9">NRRL Y-17804</strain>
    </source>
</reference>
<keyword evidence="3" id="KW-0158">Chromosome</keyword>
<dbReference type="GO" id="GO:0007130">
    <property type="term" value="P:synaptonemal complex assembly"/>
    <property type="evidence" value="ECO:0007669"/>
    <property type="project" value="TreeGrafter"/>
</dbReference>
<evidence type="ECO:0000313" key="8">
    <source>
        <dbReference type="EMBL" id="GAO51044.1"/>
    </source>
</evidence>
<dbReference type="Proteomes" id="UP000033140">
    <property type="component" value="Unassembled WGS sequence"/>
</dbReference>
<accession>A0A0E9NMH5</accession>
<feature type="region of interest" description="Disordered" evidence="6">
    <location>
        <begin position="62"/>
        <end position="81"/>
    </location>
</feature>
<feature type="region of interest" description="Disordered" evidence="6">
    <location>
        <begin position="208"/>
        <end position="231"/>
    </location>
</feature>
<evidence type="ECO:0000256" key="4">
    <source>
        <dbReference type="ARBA" id="ARBA00023242"/>
    </source>
</evidence>
<feature type="compositionally biased region" description="Pro residues" evidence="6">
    <location>
        <begin position="665"/>
        <end position="675"/>
    </location>
</feature>
<protein>
    <recommendedName>
        <fullName evidence="7">HORMA domain-containing protein</fullName>
    </recommendedName>
</protein>
<keyword evidence="9" id="KW-1185">Reference proteome</keyword>
<dbReference type="SUPFAM" id="SSF56019">
    <property type="entry name" value="The spindle assembly checkpoint protein mad2"/>
    <property type="match status" value="1"/>
</dbReference>
<reference evidence="8 9" key="3">
    <citation type="journal article" date="2015" name="Genome Announc.">
        <title>Draft Genome Sequence of the Archiascomycetous Yeast Saitoella complicata.</title>
        <authorList>
            <person name="Yamauchi K."/>
            <person name="Kondo S."/>
            <person name="Hamamoto M."/>
            <person name="Takahashi Y."/>
            <person name="Ogura Y."/>
            <person name="Hayashi T."/>
            <person name="Nishida H."/>
        </authorList>
    </citation>
    <scope>NUCLEOTIDE SEQUENCE [LARGE SCALE GENOMIC DNA]</scope>
    <source>
        <strain evidence="8 9">NRRL Y-17804</strain>
    </source>
</reference>
<dbReference type="SUPFAM" id="SSF57903">
    <property type="entry name" value="FYVE/PHD zinc finger"/>
    <property type="match status" value="1"/>
</dbReference>
<organism evidence="8 9">
    <name type="scientific">Saitoella complicata (strain BCRC 22490 / CBS 7301 / JCM 7358 / NBRC 10748 / NRRL Y-17804)</name>
    <dbReference type="NCBI Taxonomy" id="698492"/>
    <lineage>
        <taxon>Eukaryota</taxon>
        <taxon>Fungi</taxon>
        <taxon>Dikarya</taxon>
        <taxon>Ascomycota</taxon>
        <taxon>Taphrinomycotina</taxon>
        <taxon>Taphrinomycotina incertae sedis</taxon>
        <taxon>Saitoella</taxon>
    </lineage>
</organism>
<dbReference type="STRING" id="698492.A0A0E9NMH5"/>
<dbReference type="EMBL" id="BACD03000040">
    <property type="protein sequence ID" value="GAO51044.1"/>
    <property type="molecule type" value="Genomic_DNA"/>
</dbReference>
<dbReference type="OrthoDB" id="1928087at2759"/>
<comment type="caution">
    <text evidence="8">The sequence shown here is derived from an EMBL/GenBank/DDBJ whole genome shotgun (WGS) entry which is preliminary data.</text>
</comment>
<dbReference type="Gene3D" id="3.30.40.10">
    <property type="entry name" value="Zinc/RING finger domain, C3HC4 (zinc finger)"/>
    <property type="match status" value="1"/>
</dbReference>
<keyword evidence="5" id="KW-0469">Meiosis</keyword>
<gene>
    <name evidence="8" type="ORF">G7K_5156-t1</name>
</gene>
<feature type="compositionally biased region" description="Basic and acidic residues" evidence="6">
    <location>
        <begin position="749"/>
        <end position="770"/>
    </location>
</feature>
<dbReference type="PANTHER" id="PTHR48225">
    <property type="entry name" value="HORMA DOMAIN-CONTAINING PROTEIN 1"/>
    <property type="match status" value="1"/>
</dbReference>
<evidence type="ECO:0000256" key="6">
    <source>
        <dbReference type="SAM" id="MobiDB-lite"/>
    </source>
</evidence>
<dbReference type="OMA" id="CMGYHSA"/>
<dbReference type="InterPro" id="IPR003511">
    <property type="entry name" value="HORMA_dom"/>
</dbReference>
<keyword evidence="4" id="KW-0539">Nucleus</keyword>
<reference evidence="8 9" key="1">
    <citation type="journal article" date="2011" name="J. Gen. Appl. Microbiol.">
        <title>Draft genome sequencing of the enigmatic yeast Saitoella complicata.</title>
        <authorList>
            <person name="Nishida H."/>
            <person name="Hamamoto M."/>
            <person name="Sugiyama J."/>
        </authorList>
    </citation>
    <scope>NUCLEOTIDE SEQUENCE [LARGE SCALE GENOMIC DNA]</scope>
    <source>
        <strain evidence="8 9">NRRL Y-17804</strain>
    </source>
</reference>
<proteinExistence type="predicted"/>
<dbReference type="InterPro" id="IPR013083">
    <property type="entry name" value="Znf_RING/FYVE/PHD"/>
</dbReference>
<evidence type="ECO:0000256" key="2">
    <source>
        <dbReference type="ARBA" id="ARBA00004286"/>
    </source>
</evidence>
<evidence type="ECO:0000256" key="5">
    <source>
        <dbReference type="ARBA" id="ARBA00023254"/>
    </source>
</evidence>
<feature type="compositionally biased region" description="Acidic residues" evidence="6">
    <location>
        <begin position="706"/>
        <end position="716"/>
    </location>
</feature>
<dbReference type="GO" id="GO:0005634">
    <property type="term" value="C:nucleus"/>
    <property type="evidence" value="ECO:0007669"/>
    <property type="project" value="UniProtKB-SubCell"/>
</dbReference>
<comment type="subcellular location">
    <subcellularLocation>
        <location evidence="2">Chromosome</location>
    </subcellularLocation>
    <subcellularLocation>
        <location evidence="1">Nucleus</location>
    </subcellularLocation>
</comment>
<dbReference type="RefSeq" id="XP_019024609.1">
    <property type="nucleotide sequence ID" value="XM_019166040.1"/>
</dbReference>
<evidence type="ECO:0000259" key="7">
    <source>
        <dbReference type="PROSITE" id="PS50815"/>
    </source>
</evidence>
<feature type="region of interest" description="Disordered" evidence="6">
    <location>
        <begin position="698"/>
        <end position="773"/>
    </location>
</feature>
<dbReference type="AlphaFoldDB" id="A0A0E9NMH5"/>
<evidence type="ECO:0000256" key="1">
    <source>
        <dbReference type="ARBA" id="ARBA00004123"/>
    </source>
</evidence>
<dbReference type="GO" id="GO:0051598">
    <property type="term" value="P:meiotic recombination checkpoint signaling"/>
    <property type="evidence" value="ECO:0007669"/>
    <property type="project" value="TreeGrafter"/>
</dbReference>
<evidence type="ECO:0000256" key="3">
    <source>
        <dbReference type="ARBA" id="ARBA00022454"/>
    </source>
</evidence>
<name>A0A0E9NMH5_SAICN</name>
<dbReference type="InterPro" id="IPR051294">
    <property type="entry name" value="HORMA_MeioticProgression"/>
</dbReference>
<dbReference type="PROSITE" id="PS50815">
    <property type="entry name" value="HORMA"/>
    <property type="match status" value="1"/>
</dbReference>
<dbReference type="InterPro" id="IPR036570">
    <property type="entry name" value="HORMA_dom_sf"/>
</dbReference>
<evidence type="ECO:0000313" key="9">
    <source>
        <dbReference type="Proteomes" id="UP000033140"/>
    </source>
</evidence>
<feature type="domain" description="HORMA" evidence="7">
    <location>
        <begin position="22"/>
        <end position="253"/>
    </location>
</feature>
<sequence length="786" mass="86556">MSTAQLLRPQAQTTDQAQTTEQQSLTLLHTLITASFGCITYIRGIFPDDNFIEERFQASQNPAAGTRGLTHRDSTAGGGNGMRFKKLKRGYSEEANTLLDYIEKGVYDALEKRHLRSVILAIYLDPAKPHDIIESYTFSFAYKSTGEACMTIIDTNGQPIDGVKNLDARKSVQALLRRLIMLTQTLRPLPDSRWITIKLVYNERTPEEYQPPGFKDSTEEEGLKFTSGESGEEPMAFEAGTMCAGWHAVHLKVTSMADRSEAEALASESGAVSLTPSSTTGDGTKVWDVEEAMEDADAIVVVTNPMSNSQLSQRRAREDTQGSEEGLSSVKLGEAMGQKTAQNDGLRGPVVQERVALQRMLHPRQATVLEDSTQQLDEFSQVTQLIASSPATGRPPLRSITMQTGNQTVPQPAAGFSKPATAMNALSSALSSVNVPSHPPTNNNTVSKMKLTRQKTEELRTFAIHNEGRTTRSGRGSQDADDDKVSCECGDDNDDGEMVQCATCKTWCHVWCYGFSSGNDPKLPDDHTCYSCLLKKEERLLDTMRDLALFRRALMIVWTEGVSKTNRDFAQRLSVDLPTANQLTKRLQAERFIATNTSKSGKQNKSKDLARHSYASMTVVKTAANQKRMMAKYFEPTRDIAHHFEVEEQPLVLNDTVMEDAPAVPEPAPVPPKVQRPPTLVGGLDDGEEEVDVVRSAHATHREVDDMTDDESDDDLSAPASRQVATNNPAPTPMNDGFAVPGLPPSRMETVKQKKRGRDESMEATKEELKKRKTSIAVEGIYACAE</sequence>
<dbReference type="CDD" id="cd15558">
    <property type="entry name" value="PHD_Hop1p_like"/>
    <property type="match status" value="1"/>
</dbReference>